<comment type="similarity">
    <text evidence="1">Belongs to the TTC36 family.</text>
</comment>
<organism evidence="3 4">
    <name type="scientific">Fonsecaea multimorphosa CBS 102226</name>
    <dbReference type="NCBI Taxonomy" id="1442371"/>
    <lineage>
        <taxon>Eukaryota</taxon>
        <taxon>Fungi</taxon>
        <taxon>Dikarya</taxon>
        <taxon>Ascomycota</taxon>
        <taxon>Pezizomycotina</taxon>
        <taxon>Eurotiomycetes</taxon>
        <taxon>Chaetothyriomycetidae</taxon>
        <taxon>Chaetothyriales</taxon>
        <taxon>Herpotrichiellaceae</taxon>
        <taxon>Fonsecaea</taxon>
    </lineage>
</organism>
<feature type="compositionally biased region" description="Polar residues" evidence="2">
    <location>
        <begin position="22"/>
        <end position="42"/>
    </location>
</feature>
<dbReference type="GeneID" id="27709448"/>
<feature type="region of interest" description="Disordered" evidence="2">
    <location>
        <begin position="21"/>
        <end position="42"/>
    </location>
</feature>
<evidence type="ECO:0000313" key="3">
    <source>
        <dbReference type="EMBL" id="KIY01036.1"/>
    </source>
</evidence>
<dbReference type="STRING" id="1442371.A0A0D2HGK9"/>
<dbReference type="EMBL" id="KN848066">
    <property type="protein sequence ID" value="KIY01036.1"/>
    <property type="molecule type" value="Genomic_DNA"/>
</dbReference>
<evidence type="ECO:0000313" key="4">
    <source>
        <dbReference type="Proteomes" id="UP000053411"/>
    </source>
</evidence>
<accession>A0A0D2HGK9</accession>
<proteinExistence type="inferred from homology"/>
<dbReference type="AlphaFoldDB" id="A0A0D2HGK9"/>
<evidence type="ECO:0000256" key="2">
    <source>
        <dbReference type="SAM" id="MobiDB-lite"/>
    </source>
</evidence>
<protein>
    <submittedName>
        <fullName evidence="3">Uncharacterized protein</fullName>
    </submittedName>
</protein>
<keyword evidence="4" id="KW-1185">Reference proteome</keyword>
<gene>
    <name evidence="3" type="ORF">Z520_03702</name>
</gene>
<dbReference type="OrthoDB" id="539634at2759"/>
<dbReference type="GO" id="GO:0006570">
    <property type="term" value="P:tyrosine metabolic process"/>
    <property type="evidence" value="ECO:0007669"/>
    <property type="project" value="TreeGrafter"/>
</dbReference>
<dbReference type="InterPro" id="IPR011990">
    <property type="entry name" value="TPR-like_helical_dom_sf"/>
</dbReference>
<dbReference type="InterPro" id="IPR038906">
    <property type="entry name" value="TTC36"/>
</dbReference>
<dbReference type="Gene3D" id="1.25.40.10">
    <property type="entry name" value="Tetratricopeptide repeat domain"/>
    <property type="match status" value="1"/>
</dbReference>
<dbReference type="PANTHER" id="PTHR21405">
    <property type="entry name" value="CDNA SEQUENCE BC021608"/>
    <property type="match status" value="1"/>
</dbReference>
<reference evidence="3 4" key="1">
    <citation type="submission" date="2015-01" db="EMBL/GenBank/DDBJ databases">
        <title>The Genome Sequence of Fonsecaea multimorphosa CBS 102226.</title>
        <authorList>
            <consortium name="The Broad Institute Genomics Platform"/>
            <person name="Cuomo C."/>
            <person name="de Hoog S."/>
            <person name="Gorbushina A."/>
            <person name="Stielow B."/>
            <person name="Teixiera M."/>
            <person name="Abouelleil A."/>
            <person name="Chapman S.B."/>
            <person name="Priest M."/>
            <person name="Young S.K."/>
            <person name="Wortman J."/>
            <person name="Nusbaum C."/>
            <person name="Birren B."/>
        </authorList>
    </citation>
    <scope>NUCLEOTIDE SEQUENCE [LARGE SCALE GENOMIC DNA]</scope>
    <source>
        <strain evidence="3 4">CBS 102226</strain>
    </source>
</reference>
<dbReference type="VEuPathDB" id="FungiDB:Z520_03702"/>
<dbReference type="RefSeq" id="XP_016635158.1">
    <property type="nucleotide sequence ID" value="XM_016774212.1"/>
</dbReference>
<sequence length="240" mass="25943">MEASKLSANDSSVLSALFDPESSLSSTVQVDNSTLEDQSPSSLKRLGEQERLALKSINQEQPQLSDIEHSIAQLTEIITVDPSYASAWNNRAQARRMLVRDDDLPRNPGIVAEIFQDLAQAIALSTPTGPKATLSGSDAKVLASAHTHRGYLLLLASKSEDNREMLAAVPHVNALSTEMLEEAASRELVIGGRYGNETARQLAVKTNPYAKLCGSIVREALAKEISDFYQPHVALYGANA</sequence>
<dbReference type="Proteomes" id="UP000053411">
    <property type="component" value="Unassembled WGS sequence"/>
</dbReference>
<dbReference type="PANTHER" id="PTHR21405:SF0">
    <property type="entry name" value="TETRATRICOPEPTIDE REPEAT PROTEIN 36"/>
    <property type="match status" value="1"/>
</dbReference>
<evidence type="ECO:0000256" key="1">
    <source>
        <dbReference type="ARBA" id="ARBA00006995"/>
    </source>
</evidence>
<name>A0A0D2HGK9_9EURO</name>